<name>A0A2J6QUK0_HYAVF</name>
<proteinExistence type="predicted"/>
<keyword evidence="2" id="KW-1185">Reference proteome</keyword>
<evidence type="ECO:0000313" key="1">
    <source>
        <dbReference type="EMBL" id="PMD29933.1"/>
    </source>
</evidence>
<sequence>MSSVASSSAAVNEYFEEADSQFAFECSLRIKASYYGPDETFGTVSTKSIALASPVQKNFIFPPFPQLNSTDTRSDRGAENNMIVDSNDVKGLEMTAVDEEEPLYQDAEFQYNTGEIKEKHTASVSAQHTETPGPTKCLMLIATHQPWTTSSCWTSSRMMETRC</sequence>
<gene>
    <name evidence="1" type="ORF">L207DRAFT_538389</name>
</gene>
<protein>
    <submittedName>
        <fullName evidence="1">Uncharacterized protein</fullName>
    </submittedName>
</protein>
<reference evidence="1 2" key="1">
    <citation type="submission" date="2016-04" db="EMBL/GenBank/DDBJ databases">
        <title>A degradative enzymes factory behind the ericoid mycorrhizal symbiosis.</title>
        <authorList>
            <consortium name="DOE Joint Genome Institute"/>
            <person name="Martino E."/>
            <person name="Morin E."/>
            <person name="Grelet G."/>
            <person name="Kuo A."/>
            <person name="Kohler A."/>
            <person name="Daghino S."/>
            <person name="Barry K."/>
            <person name="Choi C."/>
            <person name="Cichocki N."/>
            <person name="Clum A."/>
            <person name="Copeland A."/>
            <person name="Hainaut M."/>
            <person name="Haridas S."/>
            <person name="Labutti K."/>
            <person name="Lindquist E."/>
            <person name="Lipzen A."/>
            <person name="Khouja H.-R."/>
            <person name="Murat C."/>
            <person name="Ohm R."/>
            <person name="Olson A."/>
            <person name="Spatafora J."/>
            <person name="Veneault-Fourrey C."/>
            <person name="Henrissat B."/>
            <person name="Grigoriev I."/>
            <person name="Martin F."/>
            <person name="Perotto S."/>
        </authorList>
    </citation>
    <scope>NUCLEOTIDE SEQUENCE [LARGE SCALE GENOMIC DNA]</scope>
    <source>
        <strain evidence="1 2">F</strain>
    </source>
</reference>
<dbReference type="EMBL" id="KZ613970">
    <property type="protein sequence ID" value="PMD29933.1"/>
    <property type="molecule type" value="Genomic_DNA"/>
</dbReference>
<organism evidence="1 2">
    <name type="scientific">Hyaloscypha variabilis (strain UAMH 11265 / GT02V1 / F)</name>
    <name type="common">Meliniomyces variabilis</name>
    <dbReference type="NCBI Taxonomy" id="1149755"/>
    <lineage>
        <taxon>Eukaryota</taxon>
        <taxon>Fungi</taxon>
        <taxon>Dikarya</taxon>
        <taxon>Ascomycota</taxon>
        <taxon>Pezizomycotina</taxon>
        <taxon>Leotiomycetes</taxon>
        <taxon>Helotiales</taxon>
        <taxon>Hyaloscyphaceae</taxon>
        <taxon>Hyaloscypha</taxon>
        <taxon>Hyaloscypha variabilis</taxon>
    </lineage>
</organism>
<evidence type="ECO:0000313" key="2">
    <source>
        <dbReference type="Proteomes" id="UP000235786"/>
    </source>
</evidence>
<accession>A0A2J6QUK0</accession>
<dbReference type="Proteomes" id="UP000235786">
    <property type="component" value="Unassembled WGS sequence"/>
</dbReference>
<dbReference type="AlphaFoldDB" id="A0A2J6QUK0"/>